<evidence type="ECO:0008006" key="4">
    <source>
        <dbReference type="Google" id="ProtNLM"/>
    </source>
</evidence>
<proteinExistence type="predicted"/>
<keyword evidence="1" id="KW-1133">Transmembrane helix</keyword>
<evidence type="ECO:0000256" key="1">
    <source>
        <dbReference type="SAM" id="Phobius"/>
    </source>
</evidence>
<protein>
    <recommendedName>
        <fullName evidence="4">YtkA-like domain-containing protein</fullName>
    </recommendedName>
</protein>
<organism evidence="2 3">
    <name type="scientific">Candidatus Lokiarchaeum ossiferum</name>
    <dbReference type="NCBI Taxonomy" id="2951803"/>
    <lineage>
        <taxon>Archaea</taxon>
        <taxon>Promethearchaeati</taxon>
        <taxon>Promethearchaeota</taxon>
        <taxon>Promethearchaeia</taxon>
        <taxon>Promethearchaeales</taxon>
        <taxon>Promethearchaeaceae</taxon>
        <taxon>Candidatus Lokiarchaeum</taxon>
    </lineage>
</organism>
<feature type="transmembrane region" description="Helical" evidence="1">
    <location>
        <begin position="12"/>
        <end position="32"/>
    </location>
</feature>
<accession>A0ABY6HZ67</accession>
<keyword evidence="3" id="KW-1185">Reference proteome</keyword>
<gene>
    <name evidence="2" type="ORF">NEF87_005097</name>
</gene>
<dbReference type="EMBL" id="CP104013">
    <property type="protein sequence ID" value="UYP48812.1"/>
    <property type="molecule type" value="Genomic_DNA"/>
</dbReference>
<dbReference type="Proteomes" id="UP001208689">
    <property type="component" value="Chromosome"/>
</dbReference>
<keyword evidence="1" id="KW-0472">Membrane</keyword>
<keyword evidence="1" id="KW-0812">Transmembrane</keyword>
<evidence type="ECO:0000313" key="3">
    <source>
        <dbReference type="Proteomes" id="UP001208689"/>
    </source>
</evidence>
<evidence type="ECO:0000313" key="2">
    <source>
        <dbReference type="EMBL" id="UYP48812.1"/>
    </source>
</evidence>
<sequence length="140" mass="15579">MGEKTKIQIKKKALGILVGLVIIGGVAVSRWGRSYLEHIPYSRHSFTVTELIHPPNASEDETITVEIHAFSRSGFSEDDLYLSKSVLGKRVSGGFYYYLDPKGGYIQALVPVVRNITLSFACPGNWTLRINEYTSTILIT</sequence>
<name>A0ABY6HZ67_9ARCH</name>
<reference evidence="2" key="1">
    <citation type="submission" date="2022-09" db="EMBL/GenBank/DDBJ databases">
        <title>Actin cytoskeleton and complex cell architecture in an #Asgard archaeon.</title>
        <authorList>
            <person name="Ponce Toledo R.I."/>
            <person name="Schleper C."/>
            <person name="Rodrigues Oliveira T."/>
            <person name="Wollweber F."/>
            <person name="Xu J."/>
            <person name="Rittmann S."/>
            <person name="Klingl A."/>
            <person name="Pilhofer M."/>
        </authorList>
    </citation>
    <scope>NUCLEOTIDE SEQUENCE</scope>
    <source>
        <strain evidence="2">B-35</strain>
    </source>
</reference>